<sequence length="515" mass="52868">MNVRTNPVAATPLATVRQWWGLVVLLLPALLVSMDISILFIAGPALSRDLAPTATQWLWMMDSYSLVVAALLVTMGSLADRIGRRRLLMTGSVAFGAASALLAFAPSPELFVAGRVLLAVGAATLAPSTLALVRSMFLDADQRRKAVAAWTIAFTGGAVLGPILGGLLLERFYWGSVFLINLPVMVLLLIAAPLLIPESKNPGGARFDIPGALLSLSSLVALVYAMKRFAEHGSEPEAWIVLSGGLALLVCFILWQRRAAHPLIDVELFRRPAFTGAALANLLATVAMTGLGLLAFALLQSVHGMSPLHAGLVALPTFFGTAGGAVLGSALARRIRPGAIVAAGLTIAAAAMAYIGLTMQPGSVWAFLAGYVVLTFGIGMVSTLANSLILTTAPSEHAGAAASISETAIHLGSSLGIAGFGTISATVYQRHMEDASIPGMPADATGSIGAAEAIAAELPGAQAAQLLDLATTAFSHSVAAVALAASAVLVAAAIVTGTLLRRVPSTTTTTDGHAH</sequence>
<dbReference type="Proteomes" id="UP001597479">
    <property type="component" value="Unassembled WGS sequence"/>
</dbReference>
<feature type="transmembrane region" description="Helical" evidence="7">
    <location>
        <begin position="311"/>
        <end position="332"/>
    </location>
</feature>
<evidence type="ECO:0000259" key="8">
    <source>
        <dbReference type="PROSITE" id="PS50850"/>
    </source>
</evidence>
<dbReference type="PROSITE" id="PS50850">
    <property type="entry name" value="MFS"/>
    <property type="match status" value="1"/>
</dbReference>
<feature type="transmembrane region" description="Helical" evidence="7">
    <location>
        <begin position="57"/>
        <end position="75"/>
    </location>
</feature>
<dbReference type="CDD" id="cd17321">
    <property type="entry name" value="MFS_MMR_MDR_like"/>
    <property type="match status" value="1"/>
</dbReference>
<evidence type="ECO:0000256" key="2">
    <source>
        <dbReference type="ARBA" id="ARBA00022448"/>
    </source>
</evidence>
<feature type="transmembrane region" description="Helical" evidence="7">
    <location>
        <begin position="207"/>
        <end position="226"/>
    </location>
</feature>
<proteinExistence type="predicted"/>
<keyword evidence="4 7" id="KW-0812">Transmembrane</keyword>
<dbReference type="InterPro" id="IPR011701">
    <property type="entry name" value="MFS"/>
</dbReference>
<evidence type="ECO:0000256" key="6">
    <source>
        <dbReference type="ARBA" id="ARBA00023136"/>
    </source>
</evidence>
<dbReference type="Gene3D" id="1.20.1250.20">
    <property type="entry name" value="MFS general substrate transporter like domains"/>
    <property type="match status" value="1"/>
</dbReference>
<evidence type="ECO:0000256" key="3">
    <source>
        <dbReference type="ARBA" id="ARBA00022475"/>
    </source>
</evidence>
<evidence type="ECO:0000313" key="10">
    <source>
        <dbReference type="Proteomes" id="UP001597479"/>
    </source>
</evidence>
<keyword evidence="3" id="KW-1003">Cell membrane</keyword>
<accession>A0ABW5VW60</accession>
<gene>
    <name evidence="9" type="ORF">ACFS27_20090</name>
</gene>
<feature type="transmembrane region" description="Helical" evidence="7">
    <location>
        <begin position="238"/>
        <end position="255"/>
    </location>
</feature>
<evidence type="ECO:0000256" key="7">
    <source>
        <dbReference type="SAM" id="Phobius"/>
    </source>
</evidence>
<feature type="transmembrane region" description="Helical" evidence="7">
    <location>
        <begin position="20"/>
        <end position="45"/>
    </location>
</feature>
<evidence type="ECO:0000313" key="9">
    <source>
        <dbReference type="EMBL" id="MFD2795873.1"/>
    </source>
</evidence>
<keyword evidence="10" id="KW-1185">Reference proteome</keyword>
<organism evidence="9 10">
    <name type="scientific">Promicromonospora vindobonensis</name>
    <dbReference type="NCBI Taxonomy" id="195748"/>
    <lineage>
        <taxon>Bacteria</taxon>
        <taxon>Bacillati</taxon>
        <taxon>Actinomycetota</taxon>
        <taxon>Actinomycetes</taxon>
        <taxon>Micrococcales</taxon>
        <taxon>Promicromonosporaceae</taxon>
        <taxon>Promicromonospora</taxon>
    </lineage>
</organism>
<keyword evidence="6 7" id="KW-0472">Membrane</keyword>
<dbReference type="InterPro" id="IPR020846">
    <property type="entry name" value="MFS_dom"/>
</dbReference>
<keyword evidence="5 7" id="KW-1133">Transmembrane helix</keyword>
<dbReference type="RefSeq" id="WP_377186477.1">
    <property type="nucleotide sequence ID" value="NZ_JBHUOG010000002.1"/>
</dbReference>
<keyword evidence="2" id="KW-0813">Transport</keyword>
<feature type="transmembrane region" description="Helical" evidence="7">
    <location>
        <begin position="363"/>
        <end position="385"/>
    </location>
</feature>
<feature type="transmembrane region" description="Helical" evidence="7">
    <location>
        <begin position="339"/>
        <end position="357"/>
    </location>
</feature>
<protein>
    <submittedName>
        <fullName evidence="9">MFS transporter</fullName>
    </submittedName>
</protein>
<dbReference type="SUPFAM" id="SSF103473">
    <property type="entry name" value="MFS general substrate transporter"/>
    <property type="match status" value="1"/>
</dbReference>
<reference evidence="10" key="1">
    <citation type="journal article" date="2019" name="Int. J. Syst. Evol. Microbiol.">
        <title>The Global Catalogue of Microorganisms (GCM) 10K type strain sequencing project: providing services to taxonomists for standard genome sequencing and annotation.</title>
        <authorList>
            <consortium name="The Broad Institute Genomics Platform"/>
            <consortium name="The Broad Institute Genome Sequencing Center for Infectious Disease"/>
            <person name="Wu L."/>
            <person name="Ma J."/>
        </authorList>
    </citation>
    <scope>NUCLEOTIDE SEQUENCE [LARGE SCALE GENOMIC DNA]</scope>
    <source>
        <strain evidence="10">CCM 7044</strain>
    </source>
</reference>
<feature type="transmembrane region" description="Helical" evidence="7">
    <location>
        <begin position="146"/>
        <end position="167"/>
    </location>
</feature>
<comment type="caution">
    <text evidence="9">The sequence shown here is derived from an EMBL/GenBank/DDBJ whole genome shotgun (WGS) entry which is preliminary data.</text>
</comment>
<feature type="transmembrane region" description="Helical" evidence="7">
    <location>
        <begin position="112"/>
        <end position="134"/>
    </location>
</feature>
<comment type="subcellular location">
    <subcellularLocation>
        <location evidence="1">Cell membrane</location>
        <topology evidence="1">Multi-pass membrane protein</topology>
    </subcellularLocation>
</comment>
<feature type="transmembrane region" description="Helical" evidence="7">
    <location>
        <begin position="276"/>
        <end position="299"/>
    </location>
</feature>
<evidence type="ECO:0000256" key="1">
    <source>
        <dbReference type="ARBA" id="ARBA00004651"/>
    </source>
</evidence>
<dbReference type="InterPro" id="IPR036259">
    <property type="entry name" value="MFS_trans_sf"/>
</dbReference>
<evidence type="ECO:0000256" key="4">
    <source>
        <dbReference type="ARBA" id="ARBA00022692"/>
    </source>
</evidence>
<feature type="transmembrane region" description="Helical" evidence="7">
    <location>
        <begin position="173"/>
        <end position="195"/>
    </location>
</feature>
<dbReference type="EMBL" id="JBHUOG010000002">
    <property type="protein sequence ID" value="MFD2795873.1"/>
    <property type="molecule type" value="Genomic_DNA"/>
</dbReference>
<name>A0ABW5VW60_9MICO</name>
<feature type="domain" description="Major facilitator superfamily (MFS) profile" evidence="8">
    <location>
        <begin position="21"/>
        <end position="504"/>
    </location>
</feature>
<dbReference type="PANTHER" id="PTHR42718">
    <property type="entry name" value="MAJOR FACILITATOR SUPERFAMILY MULTIDRUG TRANSPORTER MFSC"/>
    <property type="match status" value="1"/>
</dbReference>
<evidence type="ECO:0000256" key="5">
    <source>
        <dbReference type="ARBA" id="ARBA00022989"/>
    </source>
</evidence>
<dbReference type="Pfam" id="PF07690">
    <property type="entry name" value="MFS_1"/>
    <property type="match status" value="1"/>
</dbReference>
<dbReference type="Gene3D" id="1.20.1720.10">
    <property type="entry name" value="Multidrug resistance protein D"/>
    <property type="match status" value="1"/>
</dbReference>
<feature type="transmembrane region" description="Helical" evidence="7">
    <location>
        <begin position="87"/>
        <end position="106"/>
    </location>
</feature>
<dbReference type="PANTHER" id="PTHR42718:SF47">
    <property type="entry name" value="METHYL VIOLOGEN RESISTANCE PROTEIN SMVA"/>
    <property type="match status" value="1"/>
</dbReference>
<feature type="transmembrane region" description="Helical" evidence="7">
    <location>
        <begin position="478"/>
        <end position="500"/>
    </location>
</feature>